<dbReference type="OMA" id="RNEIPMF"/>
<dbReference type="HOGENOM" id="CLU_964819_0_0_1"/>
<reference evidence="2" key="1">
    <citation type="submission" date="2003-08" db="EMBL/GenBank/DDBJ databases">
        <authorList>
            <person name="Birren B."/>
            <person name="Nusbaum C."/>
            <person name="Abebe A."/>
            <person name="Abouelleil A."/>
            <person name="Adekoya E."/>
            <person name="Ait-zahra M."/>
            <person name="Allen N."/>
            <person name="Allen T."/>
            <person name="An P."/>
            <person name="Anderson M."/>
            <person name="Anderson S."/>
            <person name="Arachchi H."/>
            <person name="Armbruster J."/>
            <person name="Bachantsang P."/>
            <person name="Baldwin J."/>
            <person name="Barry A."/>
            <person name="Bayul T."/>
            <person name="Blitshsteyn B."/>
            <person name="Bloom T."/>
            <person name="Blye J."/>
            <person name="Boguslavskiy L."/>
            <person name="Borowsky M."/>
            <person name="Boukhgalter B."/>
            <person name="Brunache A."/>
            <person name="Butler J."/>
            <person name="Calixte N."/>
            <person name="Calvo S."/>
            <person name="Camarata J."/>
            <person name="Campo K."/>
            <person name="Chang J."/>
            <person name="Cheshatsang Y."/>
            <person name="Citroen M."/>
            <person name="Collymore A."/>
            <person name="Considine T."/>
            <person name="Cook A."/>
            <person name="Cooke P."/>
            <person name="Corum B."/>
            <person name="Cuomo C."/>
            <person name="David R."/>
            <person name="Dawoe T."/>
            <person name="Degray S."/>
            <person name="Dodge S."/>
            <person name="Dooley K."/>
            <person name="Dorje P."/>
            <person name="Dorjee K."/>
            <person name="Dorris L."/>
            <person name="Duffey N."/>
            <person name="Dupes A."/>
            <person name="Elkins T."/>
            <person name="Engels R."/>
            <person name="Erickson J."/>
            <person name="Farina A."/>
            <person name="Faro S."/>
            <person name="Ferreira P."/>
            <person name="Fischer H."/>
            <person name="Fitzgerald M."/>
            <person name="Foley K."/>
            <person name="Gage D."/>
            <person name="Galagan J."/>
            <person name="Gearin G."/>
            <person name="Gnerre S."/>
            <person name="Gnirke A."/>
            <person name="Goyette A."/>
            <person name="Graham J."/>
            <person name="Grandbois E."/>
            <person name="Gyaltsen K."/>
            <person name="Hafez N."/>
            <person name="Hagopian D."/>
            <person name="Hagos B."/>
            <person name="Hall J."/>
            <person name="Hatcher B."/>
            <person name="Heller A."/>
            <person name="Higgins H."/>
            <person name="Honan T."/>
            <person name="Horn A."/>
            <person name="Houde N."/>
            <person name="Hughes L."/>
            <person name="Hulme W."/>
            <person name="Husby E."/>
            <person name="Iliev I."/>
            <person name="Jaffe D."/>
            <person name="Jones C."/>
            <person name="Kamal M."/>
            <person name="Kamat A."/>
            <person name="Kamvysselis M."/>
            <person name="Karlsson E."/>
            <person name="Kells C."/>
            <person name="Kieu A."/>
            <person name="Kisner P."/>
            <person name="Kodira C."/>
            <person name="Kulbokas E."/>
            <person name="Labutti K."/>
            <person name="Lama D."/>
            <person name="Landers T."/>
            <person name="Leger J."/>
            <person name="Levine S."/>
            <person name="Lewis D."/>
            <person name="Lewis T."/>
            <person name="Lindblad-toh K."/>
            <person name="Liu X."/>
            <person name="Lokyitsang T."/>
            <person name="Lokyitsang Y."/>
            <person name="Lucien O."/>
            <person name="Lui A."/>
            <person name="Ma L.J."/>
            <person name="Mabbitt R."/>
            <person name="Macdonald J."/>
            <person name="Maclean C."/>
            <person name="Major J."/>
            <person name="Manning J."/>
            <person name="Marabella R."/>
            <person name="Maru K."/>
            <person name="Matthews C."/>
            <person name="Mauceli E."/>
            <person name="Mccarthy M."/>
            <person name="Mcdonough S."/>
            <person name="Mcghee T."/>
            <person name="Meldrim J."/>
            <person name="Meneus L."/>
            <person name="Mesirov J."/>
            <person name="Mihalev A."/>
            <person name="Mihova T."/>
            <person name="Mikkelsen T."/>
            <person name="Mlenga V."/>
            <person name="Moru K."/>
            <person name="Mozes J."/>
            <person name="Mulrain L."/>
            <person name="Munson G."/>
            <person name="Naylor J."/>
            <person name="Newes C."/>
            <person name="Nguyen C."/>
            <person name="Nguyen N."/>
            <person name="Nguyen T."/>
            <person name="Nicol R."/>
            <person name="Nielsen C."/>
            <person name="Nizzari M."/>
            <person name="Norbu C."/>
            <person name="Norbu N."/>
            <person name="O'donnell P."/>
            <person name="Okoawo O."/>
            <person name="O'leary S."/>
            <person name="Omotosho B."/>
            <person name="O'neill K."/>
            <person name="Osman S."/>
            <person name="Parker S."/>
            <person name="Perrin D."/>
            <person name="Phunkhang P."/>
            <person name="Piqani B."/>
            <person name="Purcell S."/>
            <person name="Rachupka T."/>
            <person name="Ramasamy U."/>
            <person name="Rameau R."/>
            <person name="Ray V."/>
            <person name="Raymond C."/>
            <person name="Retta R."/>
            <person name="Richardson S."/>
            <person name="Rise C."/>
            <person name="Rodriguez J."/>
            <person name="Rogers J."/>
            <person name="Rogov P."/>
            <person name="Rutman M."/>
            <person name="Schupbach R."/>
            <person name="Seaman C."/>
            <person name="Settipalli S."/>
            <person name="Sharpe T."/>
            <person name="Sheridan J."/>
            <person name="Sherpa N."/>
            <person name="Shi J."/>
            <person name="Smirnov S."/>
            <person name="Smith C."/>
            <person name="Sougnez C."/>
            <person name="Spencer B."/>
            <person name="Stalker J."/>
            <person name="Stange-thomann N."/>
            <person name="Stavropoulos S."/>
            <person name="Stetson K."/>
            <person name="Stone C."/>
            <person name="Stone S."/>
            <person name="Stubbs M."/>
            <person name="Talamas J."/>
            <person name="Tchuinga P."/>
            <person name="Tenzing P."/>
            <person name="Tesfaye S."/>
            <person name="Theodore J."/>
            <person name="Thoulutsang Y."/>
            <person name="Topham K."/>
            <person name="Towey S."/>
            <person name="Tsamla T."/>
            <person name="Tsomo N."/>
            <person name="Vallee D."/>
            <person name="Vassiliev H."/>
            <person name="Venkataraman V."/>
            <person name="Vinson J."/>
            <person name="Vo A."/>
            <person name="Wade C."/>
            <person name="Wang S."/>
            <person name="Wangchuk T."/>
            <person name="Wangdi T."/>
            <person name="Whittaker C."/>
            <person name="Wilkinson J."/>
            <person name="Wu Y."/>
            <person name="Wyman D."/>
            <person name="Yadav S."/>
            <person name="Yang S."/>
            <person name="Yang X."/>
            <person name="Yeager S."/>
            <person name="Yee E."/>
            <person name="Young G."/>
            <person name="Zainoun J."/>
            <person name="Zembeck L."/>
            <person name="Zimmer A."/>
            <person name="Zody M."/>
            <person name="Lander E."/>
        </authorList>
    </citation>
    <scope>NUCLEOTIDE SEQUENCE [LARGE SCALE GENOMIC DNA]</scope>
</reference>
<protein>
    <submittedName>
        <fullName evidence="1">Uncharacterized protein</fullName>
    </submittedName>
</protein>
<dbReference type="Proteomes" id="UP000007875">
    <property type="component" value="Unassembled WGS sequence"/>
</dbReference>
<dbReference type="AlphaFoldDB" id="H2Y8P8"/>
<evidence type="ECO:0000313" key="1">
    <source>
        <dbReference type="Ensembl" id="ENSCSAVP00000001696.1"/>
    </source>
</evidence>
<sequence length="244" mass="28292">MFSILATRMLTTISRREFVVPITSFYKYKKEIFAQNESVLSTVFYHRASSIEKYEDLRSIVMSSQNPKIKFPNKRKLSKNSRKKIAISQNNELLQKAIVVYNCTSKSVENLPTYSSDMLTLNSCGDPTIPHLQSNALTCTLKSSIVDFTKSTKTHEAPDKQPADEPKEKLRMLSSKLRNEIPMFFEKKGPWHDFNIYTKQIGLYISGHKNPEKLSLFLSGLRSYKLFVWLYRQINLRYLSQPTL</sequence>
<dbReference type="InParanoid" id="H2Y8P8"/>
<dbReference type="Ensembl" id="ENSCSAVT00000001724.1">
    <property type="protein sequence ID" value="ENSCSAVP00000001696.1"/>
    <property type="gene ID" value="ENSCSAVG00000000978.1"/>
</dbReference>
<evidence type="ECO:0000313" key="2">
    <source>
        <dbReference type="Proteomes" id="UP000007875"/>
    </source>
</evidence>
<organism evidence="1 2">
    <name type="scientific">Ciona savignyi</name>
    <name type="common">Pacific transparent sea squirt</name>
    <dbReference type="NCBI Taxonomy" id="51511"/>
    <lineage>
        <taxon>Eukaryota</taxon>
        <taxon>Metazoa</taxon>
        <taxon>Chordata</taxon>
        <taxon>Tunicata</taxon>
        <taxon>Ascidiacea</taxon>
        <taxon>Phlebobranchia</taxon>
        <taxon>Cionidae</taxon>
        <taxon>Ciona</taxon>
    </lineage>
</organism>
<keyword evidence="2" id="KW-1185">Reference proteome</keyword>
<name>H2Y8P8_CIOSA</name>
<reference evidence="1" key="2">
    <citation type="submission" date="2025-08" db="UniProtKB">
        <authorList>
            <consortium name="Ensembl"/>
        </authorList>
    </citation>
    <scope>IDENTIFICATION</scope>
</reference>
<proteinExistence type="predicted"/>
<reference evidence="1" key="3">
    <citation type="submission" date="2025-09" db="UniProtKB">
        <authorList>
            <consortium name="Ensembl"/>
        </authorList>
    </citation>
    <scope>IDENTIFICATION</scope>
</reference>
<accession>H2Y8P8</accession>